<comment type="caution">
    <text evidence="4">The sequence shown here is derived from an EMBL/GenBank/DDBJ whole genome shotgun (WGS) entry which is preliminary data.</text>
</comment>
<dbReference type="GO" id="GO:0015031">
    <property type="term" value="P:protein transport"/>
    <property type="evidence" value="ECO:0007669"/>
    <property type="project" value="UniProtKB-KW"/>
</dbReference>
<dbReference type="EMBL" id="JADFTS010000002">
    <property type="protein sequence ID" value="KAF9620934.1"/>
    <property type="molecule type" value="Genomic_DNA"/>
</dbReference>
<evidence type="ECO:0000313" key="5">
    <source>
        <dbReference type="Proteomes" id="UP000631114"/>
    </source>
</evidence>
<dbReference type="InterPro" id="IPR000225">
    <property type="entry name" value="Armadillo"/>
</dbReference>
<evidence type="ECO:0000313" key="4">
    <source>
        <dbReference type="EMBL" id="KAF9620934.1"/>
    </source>
</evidence>
<dbReference type="Proteomes" id="UP000631114">
    <property type="component" value="Unassembled WGS sequence"/>
</dbReference>
<keyword evidence="2" id="KW-0813">Transport</keyword>
<protein>
    <recommendedName>
        <fullName evidence="6">Importin alpha</fullName>
    </recommendedName>
</protein>
<name>A0A835MBI2_9MAGN</name>
<sequence>MVVSNIDAILFIQVRLALPALQLLIHSSDEEVLADACWALSYLTDGNNDKIQAVIEAGVCPRLVELLLHQSSTVLVPALRTIGNIVTGDDAQTQVPSSMSWTFS</sequence>
<dbReference type="SUPFAM" id="SSF48371">
    <property type="entry name" value="ARM repeat"/>
    <property type="match status" value="1"/>
</dbReference>
<dbReference type="SMART" id="SM00185">
    <property type="entry name" value="ARM"/>
    <property type="match status" value="2"/>
</dbReference>
<comment type="similarity">
    <text evidence="1">Belongs to the importin alpha family.</text>
</comment>
<dbReference type="Gene3D" id="1.25.10.10">
    <property type="entry name" value="Leucine-rich Repeat Variant"/>
    <property type="match status" value="1"/>
</dbReference>
<proteinExistence type="inferred from homology"/>
<dbReference type="InterPro" id="IPR011989">
    <property type="entry name" value="ARM-like"/>
</dbReference>
<evidence type="ECO:0000256" key="2">
    <source>
        <dbReference type="ARBA" id="ARBA00022448"/>
    </source>
</evidence>
<dbReference type="InterPro" id="IPR016024">
    <property type="entry name" value="ARM-type_fold"/>
</dbReference>
<dbReference type="OrthoDB" id="29145at2759"/>
<accession>A0A835MBI2</accession>
<keyword evidence="3" id="KW-0653">Protein transport</keyword>
<dbReference type="PANTHER" id="PTHR23316">
    <property type="entry name" value="IMPORTIN ALPHA"/>
    <property type="match status" value="1"/>
</dbReference>
<evidence type="ECO:0008006" key="6">
    <source>
        <dbReference type="Google" id="ProtNLM"/>
    </source>
</evidence>
<dbReference type="Pfam" id="PF00514">
    <property type="entry name" value="Arm"/>
    <property type="match status" value="2"/>
</dbReference>
<evidence type="ECO:0000256" key="1">
    <source>
        <dbReference type="ARBA" id="ARBA00010394"/>
    </source>
</evidence>
<gene>
    <name evidence="4" type="ORF">IFM89_015331</name>
</gene>
<dbReference type="AlphaFoldDB" id="A0A835MBI2"/>
<reference evidence="4 5" key="1">
    <citation type="submission" date="2020-10" db="EMBL/GenBank/DDBJ databases">
        <title>The Coptis chinensis genome and diversification of protoberbering-type alkaloids.</title>
        <authorList>
            <person name="Wang B."/>
            <person name="Shu S."/>
            <person name="Song C."/>
            <person name="Liu Y."/>
        </authorList>
    </citation>
    <scope>NUCLEOTIDE SEQUENCE [LARGE SCALE GENOMIC DNA]</scope>
    <source>
        <strain evidence="4">HL-2020</strain>
        <tissue evidence="4">Leaf</tissue>
    </source>
</reference>
<organism evidence="4 5">
    <name type="scientific">Coptis chinensis</name>
    <dbReference type="NCBI Taxonomy" id="261450"/>
    <lineage>
        <taxon>Eukaryota</taxon>
        <taxon>Viridiplantae</taxon>
        <taxon>Streptophyta</taxon>
        <taxon>Embryophyta</taxon>
        <taxon>Tracheophyta</taxon>
        <taxon>Spermatophyta</taxon>
        <taxon>Magnoliopsida</taxon>
        <taxon>Ranunculales</taxon>
        <taxon>Ranunculaceae</taxon>
        <taxon>Coptidoideae</taxon>
        <taxon>Coptis</taxon>
    </lineage>
</organism>
<evidence type="ECO:0000256" key="3">
    <source>
        <dbReference type="ARBA" id="ARBA00022927"/>
    </source>
</evidence>
<keyword evidence="5" id="KW-1185">Reference proteome</keyword>